<dbReference type="Pfam" id="PF02879">
    <property type="entry name" value="PGM_PMM_II"/>
    <property type="match status" value="1"/>
</dbReference>
<evidence type="ECO:0000256" key="4">
    <source>
        <dbReference type="ARBA" id="ARBA00022723"/>
    </source>
</evidence>
<evidence type="ECO:0000259" key="10">
    <source>
        <dbReference type="Pfam" id="PF02879"/>
    </source>
</evidence>
<keyword evidence="13" id="KW-1185">Reference proteome</keyword>
<dbReference type="InterPro" id="IPR036900">
    <property type="entry name" value="A-D-PHexomutase_C_sf"/>
</dbReference>
<evidence type="ECO:0000256" key="3">
    <source>
        <dbReference type="ARBA" id="ARBA00022553"/>
    </source>
</evidence>
<dbReference type="PANTHER" id="PTHR42946:SF1">
    <property type="entry name" value="PHOSPHOGLUCOMUTASE (ALPHA-D-GLUCOSE-1,6-BISPHOSPHATE-DEPENDENT)"/>
    <property type="match status" value="1"/>
</dbReference>
<organism evidence="12 13">
    <name type="scientific">Neoaquamicrobium microcysteis</name>
    <dbReference type="NCBI Taxonomy" id="2682781"/>
    <lineage>
        <taxon>Bacteria</taxon>
        <taxon>Pseudomonadati</taxon>
        <taxon>Pseudomonadota</taxon>
        <taxon>Alphaproteobacteria</taxon>
        <taxon>Hyphomicrobiales</taxon>
        <taxon>Phyllobacteriaceae</taxon>
        <taxon>Neoaquamicrobium</taxon>
    </lineage>
</organism>
<evidence type="ECO:0000259" key="8">
    <source>
        <dbReference type="Pfam" id="PF00408"/>
    </source>
</evidence>
<protein>
    <submittedName>
        <fullName evidence="12">Phosphomannomutase</fullName>
    </submittedName>
</protein>
<feature type="domain" description="Alpha-D-phosphohexomutase alpha/beta/alpha" evidence="9">
    <location>
        <begin position="5"/>
        <end position="134"/>
    </location>
</feature>
<dbReference type="Pfam" id="PF02880">
    <property type="entry name" value="PGM_PMM_III"/>
    <property type="match status" value="1"/>
</dbReference>
<evidence type="ECO:0000256" key="5">
    <source>
        <dbReference type="ARBA" id="ARBA00022842"/>
    </source>
</evidence>
<comment type="similarity">
    <text evidence="2 7">Belongs to the phosphohexose mutase family.</text>
</comment>
<dbReference type="Pfam" id="PF00408">
    <property type="entry name" value="PGM_PMM_IV"/>
    <property type="match status" value="1"/>
</dbReference>
<dbReference type="GO" id="GO:0005975">
    <property type="term" value="P:carbohydrate metabolic process"/>
    <property type="evidence" value="ECO:0007669"/>
    <property type="project" value="InterPro"/>
</dbReference>
<dbReference type="PANTHER" id="PTHR42946">
    <property type="entry name" value="PHOSPHOHEXOSE MUTASE"/>
    <property type="match status" value="1"/>
</dbReference>
<sequence length="474" mass="50712">MQSSLKFGTSGLRGLADELDGAPAYRYVRAFIEVMRARGCFDHTDKVFIGRDLRGSSAGIRALSAAAIEDAGYVAVDCGTLPTPALTHYASMQGAPAVMVTGSHIPDDRNGLKFFRPDGEIDKADEAAISFAYAELSSDLPIRRSGMGQTDVSAIERYRARYLDFLGGKTLRGLTVGIYQHSSVARDILVEVLQELGAEVLPLGRSDRFIPVDTEALRDEDVELLRQWAVENKLDAIVSTDGDADRPLIADEKGRFIRGDLVGAITADWLKADCIVTPVTANSALETCGRFEKVVRTKVGSPFVIAGMEDARVAGAARVVGFEANGGVLLGSSVQRDGNTLAPLATRDAFLPVLACLDSIGAQAKPLSYIASQFGFRAAKSDRLMQVAPEASAAFLTQLQDRNSGIAVAFSSLGDCSHSDATDGVKIFITSGEVVHYRASGNAPELRCYVEAHDDDRAAELLSRGLAFALENVR</sequence>
<dbReference type="InterPro" id="IPR005843">
    <property type="entry name" value="A-D-PHexomutase_C"/>
</dbReference>
<feature type="domain" description="Alpha-D-phosphohexomutase alpha/beta/alpha" evidence="10">
    <location>
        <begin position="158"/>
        <end position="254"/>
    </location>
</feature>
<dbReference type="InterPro" id="IPR005845">
    <property type="entry name" value="A-D-PHexomutase_a/b/a-II"/>
</dbReference>
<dbReference type="InterPro" id="IPR005844">
    <property type="entry name" value="A-D-PHexomutase_a/b/a-I"/>
</dbReference>
<dbReference type="SUPFAM" id="SSF53738">
    <property type="entry name" value="Phosphoglucomutase, first 3 domains"/>
    <property type="match status" value="3"/>
</dbReference>
<evidence type="ECO:0000256" key="2">
    <source>
        <dbReference type="ARBA" id="ARBA00010231"/>
    </source>
</evidence>
<keyword evidence="3" id="KW-0597">Phosphoprotein</keyword>
<feature type="domain" description="Alpha-D-phosphohexomutase C-terminal" evidence="8">
    <location>
        <begin position="421"/>
        <end position="461"/>
    </location>
</feature>
<dbReference type="AlphaFoldDB" id="A0A5D4HCC6"/>
<dbReference type="InterPro" id="IPR016066">
    <property type="entry name" value="A-D-PHexomutase_CS"/>
</dbReference>
<evidence type="ECO:0000256" key="6">
    <source>
        <dbReference type="ARBA" id="ARBA00023235"/>
    </source>
</evidence>
<comment type="cofactor">
    <cofactor evidence="1">
        <name>Mg(2+)</name>
        <dbReference type="ChEBI" id="CHEBI:18420"/>
    </cofactor>
</comment>
<dbReference type="Proteomes" id="UP000323258">
    <property type="component" value="Unassembled WGS sequence"/>
</dbReference>
<evidence type="ECO:0000313" key="13">
    <source>
        <dbReference type="Proteomes" id="UP000323258"/>
    </source>
</evidence>
<dbReference type="SUPFAM" id="SSF55957">
    <property type="entry name" value="Phosphoglucomutase, C-terminal domain"/>
    <property type="match status" value="1"/>
</dbReference>
<accession>A0A5D4HCC6</accession>
<comment type="caution">
    <text evidence="12">The sequence shown here is derived from an EMBL/GenBank/DDBJ whole genome shotgun (WGS) entry which is preliminary data.</text>
</comment>
<dbReference type="Gene3D" id="3.40.120.10">
    <property type="entry name" value="Alpha-D-Glucose-1,6-Bisphosphate, subunit A, domain 3"/>
    <property type="match status" value="3"/>
</dbReference>
<evidence type="ECO:0000259" key="11">
    <source>
        <dbReference type="Pfam" id="PF02880"/>
    </source>
</evidence>
<dbReference type="Gene3D" id="3.30.310.50">
    <property type="entry name" value="Alpha-D-phosphohexomutase, C-terminal domain"/>
    <property type="match status" value="1"/>
</dbReference>
<reference evidence="12 13" key="1">
    <citation type="submission" date="2019-08" db="EMBL/GenBank/DDBJ databases">
        <authorList>
            <person name="Seo Y.L."/>
        </authorList>
    </citation>
    <scope>NUCLEOTIDE SEQUENCE [LARGE SCALE GENOMIC DNA]</scope>
    <source>
        <strain evidence="12 13">MaA-C15</strain>
    </source>
</reference>
<dbReference type="OrthoDB" id="9803322at2"/>
<dbReference type="EMBL" id="VSZS01000045">
    <property type="protein sequence ID" value="TYR36460.1"/>
    <property type="molecule type" value="Genomic_DNA"/>
</dbReference>
<gene>
    <name evidence="12" type="ORF">FY036_00875</name>
</gene>
<evidence type="ECO:0000313" key="12">
    <source>
        <dbReference type="EMBL" id="TYR36460.1"/>
    </source>
</evidence>
<keyword evidence="4 7" id="KW-0479">Metal-binding</keyword>
<dbReference type="PROSITE" id="PS00710">
    <property type="entry name" value="PGM_PMM"/>
    <property type="match status" value="1"/>
</dbReference>
<dbReference type="InterPro" id="IPR016055">
    <property type="entry name" value="A-D-PHexomutase_a/b/a-I/II/III"/>
</dbReference>
<proteinExistence type="inferred from homology"/>
<evidence type="ECO:0000256" key="1">
    <source>
        <dbReference type="ARBA" id="ARBA00001946"/>
    </source>
</evidence>
<reference evidence="12 13" key="2">
    <citation type="submission" date="2019-09" db="EMBL/GenBank/DDBJ databases">
        <title>Mesorhizobium sp. MaA-C15 isolated from Microcystis aeruginosa.</title>
        <authorList>
            <person name="Jeong S.E."/>
            <person name="Jin H.M."/>
            <person name="Jeon C.O."/>
        </authorList>
    </citation>
    <scope>NUCLEOTIDE SEQUENCE [LARGE SCALE GENOMIC DNA]</scope>
    <source>
        <strain evidence="12 13">MaA-C15</strain>
    </source>
</reference>
<dbReference type="GO" id="GO:0004615">
    <property type="term" value="F:phosphomannomutase activity"/>
    <property type="evidence" value="ECO:0007669"/>
    <property type="project" value="TreeGrafter"/>
</dbReference>
<evidence type="ECO:0000256" key="7">
    <source>
        <dbReference type="RuleBase" id="RU004326"/>
    </source>
</evidence>
<name>A0A5D4HCC6_9HYPH</name>
<dbReference type="Pfam" id="PF02878">
    <property type="entry name" value="PGM_PMM_I"/>
    <property type="match status" value="1"/>
</dbReference>
<feature type="domain" description="Alpha-D-phosphohexomutase alpha/beta/alpha" evidence="11">
    <location>
        <begin position="259"/>
        <end position="372"/>
    </location>
</feature>
<evidence type="ECO:0000259" key="9">
    <source>
        <dbReference type="Pfam" id="PF02878"/>
    </source>
</evidence>
<dbReference type="GO" id="GO:0000287">
    <property type="term" value="F:magnesium ion binding"/>
    <property type="evidence" value="ECO:0007669"/>
    <property type="project" value="InterPro"/>
</dbReference>
<dbReference type="InterPro" id="IPR050060">
    <property type="entry name" value="Phosphoglucosamine_mutase"/>
</dbReference>
<keyword evidence="5 7" id="KW-0460">Magnesium</keyword>
<dbReference type="RefSeq" id="WP_148912836.1">
    <property type="nucleotide sequence ID" value="NZ_VSZS01000045.1"/>
</dbReference>
<dbReference type="CDD" id="cd03088">
    <property type="entry name" value="ManB"/>
    <property type="match status" value="1"/>
</dbReference>
<dbReference type="InterPro" id="IPR005846">
    <property type="entry name" value="A-D-PHexomutase_a/b/a-III"/>
</dbReference>
<keyword evidence="6" id="KW-0413">Isomerase</keyword>